<keyword evidence="1" id="KW-0472">Membrane</keyword>
<evidence type="ECO:0000313" key="2">
    <source>
        <dbReference type="EMBL" id="MEQ3352979.1"/>
    </source>
</evidence>
<dbReference type="Proteomes" id="UP001481872">
    <property type="component" value="Unassembled WGS sequence"/>
</dbReference>
<dbReference type="EMBL" id="JBBNPS010000002">
    <property type="protein sequence ID" value="MEQ3352979.1"/>
    <property type="molecule type" value="Genomic_DNA"/>
</dbReference>
<accession>A0ABV1J476</accession>
<proteinExistence type="predicted"/>
<organism evidence="2 3">
    <name type="scientific">Aedoeadaptatus acetigenes</name>
    <dbReference type="NCBI Taxonomy" id="2981723"/>
    <lineage>
        <taxon>Bacteria</taxon>
        <taxon>Bacillati</taxon>
        <taxon>Bacillota</taxon>
        <taxon>Tissierellia</taxon>
        <taxon>Tissierellales</taxon>
        <taxon>Peptoniphilaceae</taxon>
        <taxon>Aedoeadaptatus</taxon>
    </lineage>
</organism>
<keyword evidence="1" id="KW-1133">Transmembrane helix</keyword>
<keyword evidence="1" id="KW-0812">Transmembrane</keyword>
<dbReference type="RefSeq" id="WP_349053382.1">
    <property type="nucleotide sequence ID" value="NZ_JBBNPS010000002.1"/>
</dbReference>
<evidence type="ECO:0000313" key="3">
    <source>
        <dbReference type="Proteomes" id="UP001481872"/>
    </source>
</evidence>
<protein>
    <submittedName>
        <fullName evidence="2">Uncharacterized protein</fullName>
    </submittedName>
</protein>
<comment type="caution">
    <text evidence="2">The sequence shown here is derived from an EMBL/GenBank/DDBJ whole genome shotgun (WGS) entry which is preliminary data.</text>
</comment>
<reference evidence="2 3" key="1">
    <citation type="submission" date="2024-04" db="EMBL/GenBank/DDBJ databases">
        <title>Human intestinal bacterial collection.</title>
        <authorList>
            <person name="Pauvert C."/>
            <person name="Hitch T.C.A."/>
            <person name="Clavel T."/>
        </authorList>
    </citation>
    <scope>NUCLEOTIDE SEQUENCE [LARGE SCALE GENOMIC DNA]</scope>
    <source>
        <strain evidence="2 3">CLA-SR-H026</strain>
    </source>
</reference>
<evidence type="ECO:0000256" key="1">
    <source>
        <dbReference type="SAM" id="Phobius"/>
    </source>
</evidence>
<feature type="transmembrane region" description="Helical" evidence="1">
    <location>
        <begin position="7"/>
        <end position="25"/>
    </location>
</feature>
<keyword evidence="3" id="KW-1185">Reference proteome</keyword>
<feature type="transmembrane region" description="Helical" evidence="1">
    <location>
        <begin position="37"/>
        <end position="57"/>
    </location>
</feature>
<name>A0ABV1J476_9FIRM</name>
<sequence>MNQRSRICLYTIALSYILLQLIRLWEEYFSGSMGGIPSYFALPLVPVGLGLISCLLGEIKE</sequence>
<gene>
    <name evidence="2" type="ORF">AAA081_01485</name>
</gene>